<dbReference type="PANTHER" id="PTHR47991">
    <property type="entry name" value="OXOGLUTARATE/IRON-DEPENDENT DIOXYGENASE"/>
    <property type="match status" value="1"/>
</dbReference>
<evidence type="ECO:0000256" key="5">
    <source>
        <dbReference type="RuleBase" id="RU003682"/>
    </source>
</evidence>
<evidence type="ECO:0000256" key="3">
    <source>
        <dbReference type="ARBA" id="ARBA00022896"/>
    </source>
</evidence>
<dbReference type="SUPFAM" id="SSF51197">
    <property type="entry name" value="Clavaminate synthase-like"/>
    <property type="match status" value="1"/>
</dbReference>
<dbReference type="EMBL" id="JBEDUW010000002">
    <property type="protein sequence ID" value="KAK9943212.1"/>
    <property type="molecule type" value="Genomic_DNA"/>
</dbReference>
<organism evidence="7 8">
    <name type="scientific">Rubus argutus</name>
    <name type="common">Southern blackberry</name>
    <dbReference type="NCBI Taxonomy" id="59490"/>
    <lineage>
        <taxon>Eukaryota</taxon>
        <taxon>Viridiplantae</taxon>
        <taxon>Streptophyta</taxon>
        <taxon>Embryophyta</taxon>
        <taxon>Tracheophyta</taxon>
        <taxon>Spermatophyta</taxon>
        <taxon>Magnoliopsida</taxon>
        <taxon>eudicotyledons</taxon>
        <taxon>Gunneridae</taxon>
        <taxon>Pentapetalae</taxon>
        <taxon>rosids</taxon>
        <taxon>fabids</taxon>
        <taxon>Rosales</taxon>
        <taxon>Rosaceae</taxon>
        <taxon>Rosoideae</taxon>
        <taxon>Rosoideae incertae sedis</taxon>
        <taxon>Rubus</taxon>
    </lineage>
</organism>
<dbReference type="AlphaFoldDB" id="A0AAW1Y2E3"/>
<dbReference type="Pfam" id="PF03171">
    <property type="entry name" value="2OG-FeII_Oxy"/>
    <property type="match status" value="1"/>
</dbReference>
<keyword evidence="3" id="KW-0847">Vitamin C</keyword>
<keyword evidence="2 5" id="KW-0479">Metal-binding</keyword>
<dbReference type="InterPro" id="IPR005123">
    <property type="entry name" value="Oxoglu/Fe-dep_dioxygenase_dom"/>
</dbReference>
<protein>
    <recommendedName>
        <fullName evidence="6">Fe2OG dioxygenase domain-containing protein</fullName>
    </recommendedName>
</protein>
<dbReference type="InterPro" id="IPR027443">
    <property type="entry name" value="IPNS-like_sf"/>
</dbReference>
<evidence type="ECO:0000313" key="8">
    <source>
        <dbReference type="Proteomes" id="UP001457282"/>
    </source>
</evidence>
<dbReference type="Gene3D" id="2.60.120.330">
    <property type="entry name" value="B-lactam Antibiotic, Isopenicillin N Synthase, Chain"/>
    <property type="match status" value="1"/>
</dbReference>
<sequence>MATATNPVVTQYSPTTVQQPKLTSIKKLAESSSEISFIPSAYKYKSGNPQDEAILLDDDEEAKIPIVDFSLLTSGTPEQRSKAISDLGKACEDLGFFMVINHGIPEELMKEVLDGCIRFYDLSEEEKHEYEGKHVLDPIRCGTSFNTSVENVLYWRDFLKVFVYPEFHFPNKPAGFSELSSQFCKKSREVTWELLKGVSESLGLEADYLDKALNVESEGLQIFIANLYPPCPQPELALGMPPHSDHGLLTLLIQNGITGLQVQRRNGKWVNVNAIPNSLLFNTGDHLEIFSNGKYRSNIHRAVLNNNATRISVVVPIGPSLNVVVNPASQLVETGNHPPAYVGMKYKDYLELHQSSRLDGKSILDRVRL</sequence>
<dbReference type="GO" id="GO:0016491">
    <property type="term" value="F:oxidoreductase activity"/>
    <property type="evidence" value="ECO:0007669"/>
    <property type="project" value="UniProtKB-KW"/>
</dbReference>
<proteinExistence type="inferred from homology"/>
<dbReference type="GO" id="GO:0046872">
    <property type="term" value="F:metal ion binding"/>
    <property type="evidence" value="ECO:0007669"/>
    <property type="project" value="UniProtKB-KW"/>
</dbReference>
<dbReference type="InterPro" id="IPR044861">
    <property type="entry name" value="IPNS-like_FE2OG_OXY"/>
</dbReference>
<dbReference type="FunFam" id="2.60.120.330:FF:000134">
    <property type="entry name" value="Uncharacterized protein"/>
    <property type="match status" value="1"/>
</dbReference>
<dbReference type="PROSITE" id="PS51471">
    <property type="entry name" value="FE2OG_OXY"/>
    <property type="match status" value="1"/>
</dbReference>
<name>A0AAW1Y2E3_RUBAR</name>
<dbReference type="GO" id="GO:0031418">
    <property type="term" value="F:L-ascorbic acid binding"/>
    <property type="evidence" value="ECO:0007669"/>
    <property type="project" value="UniProtKB-KW"/>
</dbReference>
<gene>
    <name evidence="7" type="ORF">M0R45_008828</name>
</gene>
<dbReference type="Proteomes" id="UP001457282">
    <property type="component" value="Unassembled WGS sequence"/>
</dbReference>
<keyword evidence="8" id="KW-1185">Reference proteome</keyword>
<evidence type="ECO:0000313" key="7">
    <source>
        <dbReference type="EMBL" id="KAK9943212.1"/>
    </source>
</evidence>
<evidence type="ECO:0000256" key="1">
    <source>
        <dbReference type="ARBA" id="ARBA00008056"/>
    </source>
</evidence>
<accession>A0AAW1Y2E3</accession>
<feature type="domain" description="Fe2OG dioxygenase" evidence="6">
    <location>
        <begin position="216"/>
        <end position="319"/>
    </location>
</feature>
<keyword evidence="5" id="KW-0560">Oxidoreductase</keyword>
<dbReference type="InterPro" id="IPR050295">
    <property type="entry name" value="Plant_2OG-oxidoreductases"/>
</dbReference>
<dbReference type="InterPro" id="IPR026992">
    <property type="entry name" value="DIOX_N"/>
</dbReference>
<comment type="caution">
    <text evidence="7">The sequence shown here is derived from an EMBL/GenBank/DDBJ whole genome shotgun (WGS) entry which is preliminary data.</text>
</comment>
<evidence type="ECO:0000256" key="4">
    <source>
        <dbReference type="ARBA" id="ARBA00023004"/>
    </source>
</evidence>
<evidence type="ECO:0000259" key="6">
    <source>
        <dbReference type="PROSITE" id="PS51471"/>
    </source>
</evidence>
<comment type="similarity">
    <text evidence="1 5">Belongs to the iron/ascorbate-dependent oxidoreductase family.</text>
</comment>
<evidence type="ECO:0000256" key="2">
    <source>
        <dbReference type="ARBA" id="ARBA00022723"/>
    </source>
</evidence>
<reference evidence="7 8" key="1">
    <citation type="journal article" date="2023" name="G3 (Bethesda)">
        <title>A chromosome-length genome assembly and annotation of blackberry (Rubus argutus, cv. 'Hillquist').</title>
        <authorList>
            <person name="Bruna T."/>
            <person name="Aryal R."/>
            <person name="Dudchenko O."/>
            <person name="Sargent D.J."/>
            <person name="Mead D."/>
            <person name="Buti M."/>
            <person name="Cavallini A."/>
            <person name="Hytonen T."/>
            <person name="Andres J."/>
            <person name="Pham M."/>
            <person name="Weisz D."/>
            <person name="Mascagni F."/>
            <person name="Usai G."/>
            <person name="Natali L."/>
            <person name="Bassil N."/>
            <person name="Fernandez G.E."/>
            <person name="Lomsadze A."/>
            <person name="Armour M."/>
            <person name="Olukolu B."/>
            <person name="Poorten T."/>
            <person name="Britton C."/>
            <person name="Davik J."/>
            <person name="Ashrafi H."/>
            <person name="Aiden E.L."/>
            <person name="Borodovsky M."/>
            <person name="Worthington M."/>
        </authorList>
    </citation>
    <scope>NUCLEOTIDE SEQUENCE [LARGE SCALE GENOMIC DNA]</scope>
    <source>
        <strain evidence="7">PI 553951</strain>
    </source>
</reference>
<keyword evidence="4 5" id="KW-0408">Iron</keyword>
<dbReference type="Pfam" id="PF14226">
    <property type="entry name" value="DIOX_N"/>
    <property type="match status" value="1"/>
</dbReference>